<dbReference type="SUPFAM" id="SSF56112">
    <property type="entry name" value="Protein kinase-like (PK-like)"/>
    <property type="match status" value="1"/>
</dbReference>
<evidence type="ECO:0000259" key="2">
    <source>
        <dbReference type="PROSITE" id="PS50011"/>
    </source>
</evidence>
<gene>
    <name evidence="3" type="ORF">Bca52824_032331</name>
</gene>
<proteinExistence type="predicted"/>
<reference evidence="3 4" key="1">
    <citation type="submission" date="2020-02" db="EMBL/GenBank/DDBJ databases">
        <authorList>
            <person name="Ma Q."/>
            <person name="Huang Y."/>
            <person name="Song X."/>
            <person name="Pei D."/>
        </authorList>
    </citation>
    <scope>NUCLEOTIDE SEQUENCE [LARGE SCALE GENOMIC DNA]</scope>
    <source>
        <strain evidence="3">Sxm20200214</strain>
        <tissue evidence="3">Leaf</tissue>
    </source>
</reference>
<keyword evidence="1" id="KW-0547">Nucleotide-binding</keyword>
<dbReference type="Proteomes" id="UP000886595">
    <property type="component" value="Unassembled WGS sequence"/>
</dbReference>
<dbReference type="OrthoDB" id="248923at2759"/>
<dbReference type="GO" id="GO:0005524">
    <property type="term" value="F:ATP binding"/>
    <property type="evidence" value="ECO:0007669"/>
    <property type="project" value="UniProtKB-KW"/>
</dbReference>
<dbReference type="Gene3D" id="3.30.200.20">
    <property type="entry name" value="Phosphorylase Kinase, domain 1"/>
    <property type="match status" value="1"/>
</dbReference>
<organism evidence="3 4">
    <name type="scientific">Brassica carinata</name>
    <name type="common">Ethiopian mustard</name>
    <name type="synonym">Abyssinian cabbage</name>
    <dbReference type="NCBI Taxonomy" id="52824"/>
    <lineage>
        <taxon>Eukaryota</taxon>
        <taxon>Viridiplantae</taxon>
        <taxon>Streptophyta</taxon>
        <taxon>Embryophyta</taxon>
        <taxon>Tracheophyta</taxon>
        <taxon>Spermatophyta</taxon>
        <taxon>Magnoliopsida</taxon>
        <taxon>eudicotyledons</taxon>
        <taxon>Gunneridae</taxon>
        <taxon>Pentapetalae</taxon>
        <taxon>rosids</taxon>
        <taxon>malvids</taxon>
        <taxon>Brassicales</taxon>
        <taxon>Brassicaceae</taxon>
        <taxon>Brassiceae</taxon>
        <taxon>Brassica</taxon>
    </lineage>
</organism>
<dbReference type="Pfam" id="PF00069">
    <property type="entry name" value="Pkinase"/>
    <property type="match status" value="1"/>
</dbReference>
<evidence type="ECO:0000313" key="3">
    <source>
        <dbReference type="EMBL" id="KAG2303680.1"/>
    </source>
</evidence>
<dbReference type="AlphaFoldDB" id="A0A8X7SBU3"/>
<dbReference type="GO" id="GO:0005737">
    <property type="term" value="C:cytoplasm"/>
    <property type="evidence" value="ECO:0007669"/>
    <property type="project" value="TreeGrafter"/>
</dbReference>
<dbReference type="PROSITE" id="PS50011">
    <property type="entry name" value="PROTEIN_KINASE_DOM"/>
    <property type="match status" value="1"/>
</dbReference>
<feature type="domain" description="Protein kinase" evidence="2">
    <location>
        <begin position="27"/>
        <end position="187"/>
    </location>
</feature>
<dbReference type="EMBL" id="JAAMPC010000007">
    <property type="protein sequence ID" value="KAG2303680.1"/>
    <property type="molecule type" value="Genomic_DNA"/>
</dbReference>
<protein>
    <recommendedName>
        <fullName evidence="2">Protein kinase domain-containing protein</fullName>
    </recommendedName>
</protein>
<evidence type="ECO:0000313" key="4">
    <source>
        <dbReference type="Proteomes" id="UP000886595"/>
    </source>
</evidence>
<evidence type="ECO:0000256" key="1">
    <source>
        <dbReference type="ARBA" id="ARBA00022741"/>
    </source>
</evidence>
<sequence>MWKFKLFAQKEPAGLEGRYLEIGSLKVQVRNVIAEGGFSSVYLAQDTTHASKQYALKHMICNDEESLELVMKEISVLKSLKGHPNVVTLYAHGILDTGRGKKEALLAKGFCGKSLVEELESRGAAGYFEEEQALEVFRGVCNAVFAMHYGQWKLCDFGSVSTNHKVFERAEEMGVEEDNITVVTERG</sequence>
<comment type="caution">
    <text evidence="3">The sequence shown here is derived from an EMBL/GenBank/DDBJ whole genome shotgun (WGS) entry which is preliminary data.</text>
</comment>
<dbReference type="GO" id="GO:0004674">
    <property type="term" value="F:protein serine/threonine kinase activity"/>
    <property type="evidence" value="ECO:0007669"/>
    <property type="project" value="UniProtKB-KW"/>
</dbReference>
<dbReference type="PANTHER" id="PTHR22967:SF106">
    <property type="entry name" value="PROTEIN KINASE DOMAIN-CONTAINING PROTEIN"/>
    <property type="match status" value="1"/>
</dbReference>
<dbReference type="InterPro" id="IPR011009">
    <property type="entry name" value="Kinase-like_dom_sf"/>
</dbReference>
<dbReference type="SMART" id="SM00220">
    <property type="entry name" value="S_TKc"/>
    <property type="match status" value="1"/>
</dbReference>
<dbReference type="PANTHER" id="PTHR22967">
    <property type="entry name" value="SERINE/THREONINE PROTEIN KINASE"/>
    <property type="match status" value="1"/>
</dbReference>
<keyword evidence="4" id="KW-1185">Reference proteome</keyword>
<dbReference type="InterPro" id="IPR000719">
    <property type="entry name" value="Prot_kinase_dom"/>
</dbReference>
<accession>A0A8X7SBU3</accession>
<name>A0A8X7SBU3_BRACI</name>